<dbReference type="EMBL" id="MNUE01000081">
    <property type="protein sequence ID" value="OJD29426.1"/>
    <property type="molecule type" value="Genomic_DNA"/>
</dbReference>
<comment type="caution">
    <text evidence="5">The sequence shown here is derived from an EMBL/GenBank/DDBJ whole genome shotgun (WGS) entry which is preliminary data.</text>
</comment>
<reference evidence="5 6" key="1">
    <citation type="submission" date="2016-10" db="EMBL/GenBank/DDBJ databases">
        <title>Proteomics and genomics reveal pathogen-plant mechanisms compatible with a hemibiotrophic lifestyle of Diplodia corticola.</title>
        <authorList>
            <person name="Fernandes I."/>
            <person name="De Jonge R."/>
            <person name="Van De Peer Y."/>
            <person name="Devreese B."/>
            <person name="Alves A."/>
            <person name="Esteves A.C."/>
        </authorList>
    </citation>
    <scope>NUCLEOTIDE SEQUENCE [LARGE SCALE GENOMIC DNA]</scope>
    <source>
        <strain evidence="5 6">CBS 112549</strain>
    </source>
</reference>
<dbReference type="PANTHER" id="PTHR33657:SF8">
    <property type="entry name" value="DOMAIN PROTEIN, PUTATIVE (AFU_ORTHOLOGUE AFUA_5G00600)-RELATED"/>
    <property type="match status" value="1"/>
</dbReference>
<keyword evidence="2" id="KW-0843">Virulence</keyword>
<keyword evidence="4" id="KW-0732">Signal</keyword>
<accession>A0A1J9QMX8</accession>
<feature type="signal peptide" evidence="4">
    <location>
        <begin position="1"/>
        <end position="19"/>
    </location>
</feature>
<evidence type="ECO:0000313" key="6">
    <source>
        <dbReference type="Proteomes" id="UP000183809"/>
    </source>
</evidence>
<organism evidence="5 6">
    <name type="scientific">Diplodia corticola</name>
    <dbReference type="NCBI Taxonomy" id="236234"/>
    <lineage>
        <taxon>Eukaryota</taxon>
        <taxon>Fungi</taxon>
        <taxon>Dikarya</taxon>
        <taxon>Ascomycota</taxon>
        <taxon>Pezizomycotina</taxon>
        <taxon>Dothideomycetes</taxon>
        <taxon>Dothideomycetes incertae sedis</taxon>
        <taxon>Botryosphaeriales</taxon>
        <taxon>Botryosphaeriaceae</taxon>
        <taxon>Diplodia</taxon>
    </lineage>
</organism>
<dbReference type="GeneID" id="31019727"/>
<dbReference type="Pfam" id="PF05630">
    <property type="entry name" value="NPP1"/>
    <property type="match status" value="1"/>
</dbReference>
<dbReference type="Proteomes" id="UP000183809">
    <property type="component" value="Unassembled WGS sequence"/>
</dbReference>
<dbReference type="OrthoDB" id="89086at2759"/>
<dbReference type="RefSeq" id="XP_020125686.1">
    <property type="nucleotide sequence ID" value="XM_020279464.1"/>
</dbReference>
<dbReference type="AlphaFoldDB" id="A0A1J9QMX8"/>
<keyword evidence="6" id="KW-1185">Reference proteome</keyword>
<evidence type="ECO:0000313" key="5">
    <source>
        <dbReference type="EMBL" id="OJD29426.1"/>
    </source>
</evidence>
<comment type="similarity">
    <text evidence="1">Belongs to the Necrosis inducing protein (NPP1) family.</text>
</comment>
<evidence type="ECO:0000256" key="4">
    <source>
        <dbReference type="SAM" id="SignalP"/>
    </source>
</evidence>
<dbReference type="InterPro" id="IPR008701">
    <property type="entry name" value="NPP1"/>
</dbReference>
<dbReference type="PANTHER" id="PTHR33657">
    <property type="entry name" value="DOMAIN PROTEIN, PUTATIVE (AFU_ORTHOLOGUE AFUA_5G00600)-RELATED"/>
    <property type="match status" value="1"/>
</dbReference>
<dbReference type="PIRSF" id="PIRSF029958">
    <property type="entry name" value="Necrosis-inducing_protein"/>
    <property type="match status" value="1"/>
</dbReference>
<protein>
    <submittedName>
        <fullName evidence="5">Necrosis and ethylene inducing peptide 1</fullName>
    </submittedName>
</protein>
<evidence type="ECO:0000256" key="1">
    <source>
        <dbReference type="ARBA" id="ARBA00009520"/>
    </source>
</evidence>
<sequence length="241" mass="26407">MHFKSALFFGLAAASCVTAAPLLEARKIVAHDSLNPWPVTVRNNTEGDAIKRFNPQLHIAHGCQPYTAVNEAGDTSGGLQETGSSTGGCRDTSKGQTYARGAWHKDRYAIMYAWYFPKDQPTDGVSAGAHRYDWENVVLWLDDPALPTPSVLGAAASGHGDYKKTTNPQRNGDSLMVEYFTNFPTNHELQFKTSEGVTYALVDWDAMTEPAREALQVTDFGKAITPFKDGSFVSNLDKAWV</sequence>
<name>A0A1J9QMX8_9PEZI</name>
<dbReference type="PROSITE" id="PS51257">
    <property type="entry name" value="PROKAR_LIPOPROTEIN"/>
    <property type="match status" value="1"/>
</dbReference>
<proteinExistence type="inferred from homology"/>
<evidence type="ECO:0000256" key="3">
    <source>
        <dbReference type="SAM" id="MobiDB-lite"/>
    </source>
</evidence>
<dbReference type="STRING" id="236234.A0A1J9QMX8"/>
<gene>
    <name evidence="5" type="ORF">BKCO1_8100028</name>
</gene>
<evidence type="ECO:0000256" key="2">
    <source>
        <dbReference type="ARBA" id="ARBA00023026"/>
    </source>
</evidence>
<feature type="chain" id="PRO_5013154033" evidence="4">
    <location>
        <begin position="20"/>
        <end position="241"/>
    </location>
</feature>
<feature type="region of interest" description="Disordered" evidence="3">
    <location>
        <begin position="72"/>
        <end position="92"/>
    </location>
</feature>